<dbReference type="AlphaFoldDB" id="L2GS48"/>
<name>L2GS48_VAVCU</name>
<dbReference type="RefSeq" id="XP_008075624.1">
    <property type="nucleotide sequence ID" value="XM_008077433.1"/>
</dbReference>
<dbReference type="VEuPathDB" id="MicrosporidiaDB:VCUG_02615"/>
<organism evidence="3 4">
    <name type="scientific">Vavraia culicis (isolate floridensis)</name>
    <name type="common">Microsporidian parasite</name>
    <dbReference type="NCBI Taxonomy" id="948595"/>
    <lineage>
        <taxon>Eukaryota</taxon>
        <taxon>Fungi</taxon>
        <taxon>Fungi incertae sedis</taxon>
        <taxon>Microsporidia</taxon>
        <taxon>Pleistophoridae</taxon>
        <taxon>Vavraia</taxon>
    </lineage>
</organism>
<evidence type="ECO:0000256" key="1">
    <source>
        <dbReference type="SAM" id="MobiDB-lite"/>
    </source>
</evidence>
<sequence>MQNKKRTIIIGCVVGAAVLAVVILCCCFFRSSNEPDADGDISSNSGGVHGSTFGSIVNPFHISSTFSGTSQNAISNPASGNSDAAKDETADPGASSGNQPDSSANVANNDT</sequence>
<evidence type="ECO:0000313" key="3">
    <source>
        <dbReference type="EMBL" id="ELA45895.1"/>
    </source>
</evidence>
<gene>
    <name evidence="3" type="ORF">VCUG_02615</name>
</gene>
<evidence type="ECO:0000313" key="4">
    <source>
        <dbReference type="Proteomes" id="UP000011081"/>
    </source>
</evidence>
<evidence type="ECO:0000256" key="2">
    <source>
        <dbReference type="SAM" id="Phobius"/>
    </source>
</evidence>
<accession>L2GS48</accession>
<keyword evidence="2" id="KW-0812">Transmembrane</keyword>
<protein>
    <submittedName>
        <fullName evidence="3">Uncharacterized protein</fullName>
    </submittedName>
</protein>
<proteinExistence type="predicted"/>
<feature type="compositionally biased region" description="Polar residues" evidence="1">
    <location>
        <begin position="68"/>
        <end position="82"/>
    </location>
</feature>
<dbReference type="EMBL" id="GL877488">
    <property type="protein sequence ID" value="ELA45895.1"/>
    <property type="molecule type" value="Genomic_DNA"/>
</dbReference>
<dbReference type="Proteomes" id="UP000011081">
    <property type="component" value="Unassembled WGS sequence"/>
</dbReference>
<reference evidence="4" key="1">
    <citation type="submission" date="2011-03" db="EMBL/GenBank/DDBJ databases">
        <title>The genome sequence of Vavraia culicis strain floridensis.</title>
        <authorList>
            <consortium name="The Broad Institute Genome Sequencing Platform"/>
            <person name="Cuomo C."/>
            <person name="Becnel J."/>
            <person name="Sanscrainte N."/>
            <person name="Young S.K."/>
            <person name="Zeng Q."/>
            <person name="Gargeya S."/>
            <person name="Fitzgerald M."/>
            <person name="Haas B."/>
            <person name="Abouelleil A."/>
            <person name="Alvarado L."/>
            <person name="Arachchi H.M."/>
            <person name="Berlin A."/>
            <person name="Chapman S.B."/>
            <person name="Gearin G."/>
            <person name="Goldberg J."/>
            <person name="Griggs A."/>
            <person name="Gujja S."/>
            <person name="Hansen M."/>
            <person name="Heiman D."/>
            <person name="Howarth C."/>
            <person name="Larimer J."/>
            <person name="Lui A."/>
            <person name="MacDonald P.J.P."/>
            <person name="McCowen C."/>
            <person name="Montmayeur A."/>
            <person name="Murphy C."/>
            <person name="Neiman D."/>
            <person name="Pearson M."/>
            <person name="Priest M."/>
            <person name="Roberts A."/>
            <person name="Saif S."/>
            <person name="Shea T."/>
            <person name="Sisk P."/>
            <person name="Stolte C."/>
            <person name="Sykes S."/>
            <person name="Wortman J."/>
            <person name="Nusbaum C."/>
            <person name="Birren B."/>
        </authorList>
    </citation>
    <scope>NUCLEOTIDE SEQUENCE [LARGE SCALE GENOMIC DNA]</scope>
    <source>
        <strain evidence="4">floridensis</strain>
    </source>
</reference>
<dbReference type="GeneID" id="19880476"/>
<keyword evidence="2" id="KW-0472">Membrane</keyword>
<feature type="region of interest" description="Disordered" evidence="1">
    <location>
        <begin position="68"/>
        <end position="111"/>
    </location>
</feature>
<keyword evidence="4" id="KW-1185">Reference proteome</keyword>
<dbReference type="HOGENOM" id="CLU_2160319_0_0_1"/>
<feature type="transmembrane region" description="Helical" evidence="2">
    <location>
        <begin position="7"/>
        <end position="31"/>
    </location>
</feature>
<keyword evidence="2" id="KW-1133">Transmembrane helix</keyword>
<dbReference type="InParanoid" id="L2GS48"/>
<feature type="compositionally biased region" description="Polar residues" evidence="1">
    <location>
        <begin position="95"/>
        <end position="111"/>
    </location>
</feature>